<protein>
    <submittedName>
        <fullName evidence="1">Uncharacterized protein</fullName>
    </submittedName>
</protein>
<reference evidence="1 2" key="1">
    <citation type="journal article" date="2015" name="Microbes Environ.">
        <title>Distribution and evolution of nitrogen fixation genes in the phylum bacteroidetes.</title>
        <authorList>
            <person name="Inoue J."/>
            <person name="Oshima K."/>
            <person name="Suda W."/>
            <person name="Sakamoto M."/>
            <person name="Iino T."/>
            <person name="Noda S."/>
            <person name="Hongoh Y."/>
            <person name="Hattori M."/>
            <person name="Ohkuma M."/>
        </authorList>
    </citation>
    <scope>NUCLEOTIDE SEQUENCE [LARGE SCALE GENOMIC DNA]</scope>
    <source>
        <strain evidence="1">JCM 15548</strain>
    </source>
</reference>
<name>A0A0E9M2R1_9BACT</name>
<dbReference type="Proteomes" id="UP000032900">
    <property type="component" value="Unassembled WGS sequence"/>
</dbReference>
<organism evidence="1 2">
    <name type="scientific">Geofilum rubicundum JCM 15548</name>
    <dbReference type="NCBI Taxonomy" id="1236989"/>
    <lineage>
        <taxon>Bacteria</taxon>
        <taxon>Pseudomonadati</taxon>
        <taxon>Bacteroidota</taxon>
        <taxon>Bacteroidia</taxon>
        <taxon>Marinilabiliales</taxon>
        <taxon>Marinilabiliaceae</taxon>
        <taxon>Geofilum</taxon>
    </lineage>
</organism>
<dbReference type="AlphaFoldDB" id="A0A0E9M2R1"/>
<evidence type="ECO:0000313" key="1">
    <source>
        <dbReference type="EMBL" id="GAO31686.1"/>
    </source>
</evidence>
<accession>A0A0E9M2R1</accession>
<dbReference type="OrthoDB" id="1048904at2"/>
<proteinExistence type="predicted"/>
<gene>
    <name evidence="1" type="ORF">JCM15548_14075</name>
</gene>
<comment type="caution">
    <text evidence="1">The sequence shown here is derived from an EMBL/GenBank/DDBJ whole genome shotgun (WGS) entry which is preliminary data.</text>
</comment>
<dbReference type="EMBL" id="BAZW01000057">
    <property type="protein sequence ID" value="GAO31686.1"/>
    <property type="molecule type" value="Genomic_DNA"/>
</dbReference>
<dbReference type="RefSeq" id="WP_062127949.1">
    <property type="nucleotide sequence ID" value="NZ_BAZW01000057.1"/>
</dbReference>
<dbReference type="STRING" id="1236989.JCM15548_14075"/>
<sequence>MPRYISEEDFTHLRNHKILYEGYVIGVGYAYKNTIDPGKFSNHGIKCNLASLEAQFVDVSQEAYNRSFLQTETETRQSSTHVEPHWKEKLSNYPHYSVSGDKEASDEDREVSLLIAFLKAVSRIKLSGSGDHVGDGRLFSQGTFLTLTSKNGGFGPPIHSGGNIKIIYVDADRLPGLLGLARGRGATRYKSRNVPKTSRLAKAVEAIGEQMENLIDTGTLLNAQTSVQQALMTEIKAGDRFFNNDTDSALIREKDAWEMAGRVRADTIYFHAKRTPSYWADGDRAYSKGEIMGVTIKYGVREDGWCDSLKHIRY</sequence>
<keyword evidence="2" id="KW-1185">Reference proteome</keyword>
<evidence type="ECO:0000313" key="2">
    <source>
        <dbReference type="Proteomes" id="UP000032900"/>
    </source>
</evidence>